<gene>
    <name evidence="1" type="ORF">M8C21_000953</name>
</gene>
<organism evidence="1 2">
    <name type="scientific">Ambrosia artemisiifolia</name>
    <name type="common">Common ragweed</name>
    <dbReference type="NCBI Taxonomy" id="4212"/>
    <lineage>
        <taxon>Eukaryota</taxon>
        <taxon>Viridiplantae</taxon>
        <taxon>Streptophyta</taxon>
        <taxon>Embryophyta</taxon>
        <taxon>Tracheophyta</taxon>
        <taxon>Spermatophyta</taxon>
        <taxon>Magnoliopsida</taxon>
        <taxon>eudicotyledons</taxon>
        <taxon>Gunneridae</taxon>
        <taxon>Pentapetalae</taxon>
        <taxon>asterids</taxon>
        <taxon>campanulids</taxon>
        <taxon>Asterales</taxon>
        <taxon>Asteraceae</taxon>
        <taxon>Asteroideae</taxon>
        <taxon>Heliantheae alliance</taxon>
        <taxon>Heliantheae</taxon>
        <taxon>Ambrosia</taxon>
    </lineage>
</organism>
<dbReference type="AlphaFoldDB" id="A0AAD5BST1"/>
<evidence type="ECO:0000313" key="2">
    <source>
        <dbReference type="Proteomes" id="UP001206925"/>
    </source>
</evidence>
<accession>A0AAD5BST1</accession>
<dbReference type="Proteomes" id="UP001206925">
    <property type="component" value="Unassembled WGS sequence"/>
</dbReference>
<sequence length="47" mass="5326">MLLGVDDDTNCRISINGCWENDRNLTIRLLDSHRLGFGFELGDDESV</sequence>
<evidence type="ECO:0000313" key="1">
    <source>
        <dbReference type="EMBL" id="KAI7728971.1"/>
    </source>
</evidence>
<keyword evidence="2" id="KW-1185">Reference proteome</keyword>
<protein>
    <submittedName>
        <fullName evidence="1">Uncharacterized protein</fullName>
    </submittedName>
</protein>
<comment type="caution">
    <text evidence="1">The sequence shown here is derived from an EMBL/GenBank/DDBJ whole genome shotgun (WGS) entry which is preliminary data.</text>
</comment>
<name>A0AAD5BST1_AMBAR</name>
<reference evidence="1" key="1">
    <citation type="submission" date="2022-06" db="EMBL/GenBank/DDBJ databases">
        <title>Uncovering the hologenomic basis of an extraordinary plant invasion.</title>
        <authorList>
            <person name="Bieker V.C."/>
            <person name="Martin M.D."/>
            <person name="Gilbert T."/>
            <person name="Hodgins K."/>
            <person name="Battlay P."/>
            <person name="Petersen B."/>
            <person name="Wilson J."/>
        </authorList>
    </citation>
    <scope>NUCLEOTIDE SEQUENCE</scope>
    <source>
        <strain evidence="1">AA19_3_7</strain>
        <tissue evidence="1">Leaf</tissue>
    </source>
</reference>
<proteinExistence type="predicted"/>
<dbReference type="EMBL" id="JAMZMK010011097">
    <property type="protein sequence ID" value="KAI7728971.1"/>
    <property type="molecule type" value="Genomic_DNA"/>
</dbReference>